<feature type="compositionally biased region" description="Low complexity" evidence="1">
    <location>
        <begin position="25"/>
        <end position="34"/>
    </location>
</feature>
<feature type="compositionally biased region" description="Basic and acidic residues" evidence="1">
    <location>
        <begin position="75"/>
        <end position="91"/>
    </location>
</feature>
<feature type="region of interest" description="Disordered" evidence="1">
    <location>
        <begin position="1"/>
        <end position="61"/>
    </location>
</feature>
<feature type="compositionally biased region" description="Basic residues" evidence="1">
    <location>
        <begin position="39"/>
        <end position="55"/>
    </location>
</feature>
<feature type="compositionally biased region" description="Basic and acidic residues" evidence="1">
    <location>
        <begin position="108"/>
        <end position="126"/>
    </location>
</feature>
<reference evidence="2 3" key="1">
    <citation type="submission" date="2024-03" db="EMBL/GenBank/DDBJ databases">
        <title>Adaptation during the transition from Ophiocordyceps entomopathogen to insect associate is accompanied by gene loss and intensified selection.</title>
        <authorList>
            <person name="Ward C.M."/>
            <person name="Onetto C.A."/>
            <person name="Borneman A.R."/>
        </authorList>
    </citation>
    <scope>NUCLEOTIDE SEQUENCE [LARGE SCALE GENOMIC DNA]</scope>
    <source>
        <strain evidence="2">AWRI1</strain>
        <tissue evidence="2">Single Adult Female</tissue>
    </source>
</reference>
<protein>
    <submittedName>
        <fullName evidence="2">Uncharacterized protein</fullName>
    </submittedName>
</protein>
<name>A0AAN9TEF9_9HEMI</name>
<feature type="compositionally biased region" description="Polar residues" evidence="1">
    <location>
        <begin position="134"/>
        <end position="148"/>
    </location>
</feature>
<sequence length="182" mass="20983">MERRRRRRRRRHRSGSSPLPPPPLNRHLSSTPTTVPIPPRRRRSRSPRPCFRRRTPAVTARSARLRVSVSDLDFGRLDFESNENEKTEIRRRGSAAGCRARGHVAKPNGEEGRGPTRPRRDGNGDRGRRRTRGSNSTTQRHVGQSFASNGEWRLPSADRRPTGHRYGPFQGYDYYESNVNYC</sequence>
<accession>A0AAN9TEF9</accession>
<evidence type="ECO:0000313" key="3">
    <source>
        <dbReference type="Proteomes" id="UP001367676"/>
    </source>
</evidence>
<dbReference type="AlphaFoldDB" id="A0AAN9TEF9"/>
<keyword evidence="3" id="KW-1185">Reference proteome</keyword>
<comment type="caution">
    <text evidence="2">The sequence shown here is derived from an EMBL/GenBank/DDBJ whole genome shotgun (WGS) entry which is preliminary data.</text>
</comment>
<proteinExistence type="predicted"/>
<gene>
    <name evidence="2" type="ORF">V9T40_004759</name>
</gene>
<dbReference type="EMBL" id="JBBCAQ010000032">
    <property type="protein sequence ID" value="KAK7583796.1"/>
    <property type="molecule type" value="Genomic_DNA"/>
</dbReference>
<dbReference type="Proteomes" id="UP001367676">
    <property type="component" value="Unassembled WGS sequence"/>
</dbReference>
<evidence type="ECO:0000256" key="1">
    <source>
        <dbReference type="SAM" id="MobiDB-lite"/>
    </source>
</evidence>
<organism evidence="2 3">
    <name type="scientific">Parthenolecanium corni</name>
    <dbReference type="NCBI Taxonomy" id="536013"/>
    <lineage>
        <taxon>Eukaryota</taxon>
        <taxon>Metazoa</taxon>
        <taxon>Ecdysozoa</taxon>
        <taxon>Arthropoda</taxon>
        <taxon>Hexapoda</taxon>
        <taxon>Insecta</taxon>
        <taxon>Pterygota</taxon>
        <taxon>Neoptera</taxon>
        <taxon>Paraneoptera</taxon>
        <taxon>Hemiptera</taxon>
        <taxon>Sternorrhyncha</taxon>
        <taxon>Coccoidea</taxon>
        <taxon>Coccidae</taxon>
        <taxon>Parthenolecanium</taxon>
    </lineage>
</organism>
<feature type="region of interest" description="Disordered" evidence="1">
    <location>
        <begin position="75"/>
        <end position="170"/>
    </location>
</feature>
<feature type="compositionally biased region" description="Basic residues" evidence="1">
    <location>
        <begin position="1"/>
        <end position="14"/>
    </location>
</feature>
<evidence type="ECO:0000313" key="2">
    <source>
        <dbReference type="EMBL" id="KAK7583796.1"/>
    </source>
</evidence>